<dbReference type="RefSeq" id="WP_257742462.1">
    <property type="nucleotide sequence ID" value="NZ_CP096115.1"/>
</dbReference>
<evidence type="ECO:0000256" key="2">
    <source>
        <dbReference type="ARBA" id="ARBA00012935"/>
    </source>
</evidence>
<dbReference type="GO" id="GO:0000271">
    <property type="term" value="P:polysaccharide biosynthetic process"/>
    <property type="evidence" value="ECO:0007669"/>
    <property type="project" value="InterPro"/>
</dbReference>
<dbReference type="InterPro" id="IPR001732">
    <property type="entry name" value="UDP-Glc/GDP-Man_DH_N"/>
</dbReference>
<dbReference type="SUPFAM" id="SSF52413">
    <property type="entry name" value="UDP-glucose/GDP-mannose dehydrogenase C-terminal domain"/>
    <property type="match status" value="1"/>
</dbReference>
<dbReference type="InterPro" id="IPR036220">
    <property type="entry name" value="UDP-Glc/GDP-Man_DH_C_sf"/>
</dbReference>
<evidence type="ECO:0000259" key="9">
    <source>
        <dbReference type="SMART" id="SM00984"/>
    </source>
</evidence>
<evidence type="ECO:0000256" key="8">
    <source>
        <dbReference type="PIRNR" id="PIRNR000124"/>
    </source>
</evidence>
<reference evidence="10" key="1">
    <citation type="submission" date="2022-04" db="EMBL/GenBank/DDBJ databases">
        <title>Complete genome of Methanoplanus endosymbiosus DSM 3599.</title>
        <authorList>
            <person name="Chen S.-C."/>
            <person name="You Y.-T."/>
            <person name="Zhou Y.-Z."/>
            <person name="Lai M.-C."/>
        </authorList>
    </citation>
    <scope>NUCLEOTIDE SEQUENCE</scope>
    <source>
        <strain evidence="10">DSM 3599</strain>
    </source>
</reference>
<dbReference type="InterPro" id="IPR017476">
    <property type="entry name" value="UDP-Glc/GDP-Man"/>
</dbReference>
<sequence>MSSKIKGLLKARGPIKKIGVIGMGYVGIPAAVLFADAPEFDYVYGFQRDSKTSGYKIDMLNAGESPLKGEEPGLDELIKKVTGNAESDGDGKSSGKSVGRKKFECTSDFSRLSECDAITLAIQTPFKSREDLIPDFTPLIMGLRNAGRYLTPGTLVVLESTITPGTTEGMAREILEEESGLVAGVDFCLAHAPERVMVGRLLRNIREHDRIVGGIKSYGADGALPDGMDSPSTKRAMELYGPVLTKGELIPMSATAAEVTKTAENTFRDLQIAAANQLALYCEAMGINFYDVRRGVNSLKGEGITRAMLWPGAGVGGHCLTKDTYHLERGVKIVNTELGLNAGTKDSRMSPEPLDFPEGKESLYVLARQINDFMPHHMFTLTKSALRRAGKVLEGPENEIKIALLGWAFLANSDDARDTPAEIYYRLCKDAGADISIHDPHVLSYPGLDEGDTISQDFDGVIAGADVIAVLAGHKEYLTLKPEEVAKRVGVKCPVIVDGRNVIDPDMWIEAGFIYKGIGRGDKNVHRLILSGQHISKSPEMKS</sequence>
<dbReference type="SMART" id="SM00984">
    <property type="entry name" value="UDPG_MGDP_dh_C"/>
    <property type="match status" value="1"/>
</dbReference>
<evidence type="ECO:0000313" key="11">
    <source>
        <dbReference type="Proteomes" id="UP001060368"/>
    </source>
</evidence>
<evidence type="ECO:0000256" key="6">
    <source>
        <dbReference type="ARBA" id="ARBA00030172"/>
    </source>
</evidence>
<dbReference type="Pfam" id="PF00984">
    <property type="entry name" value="UDPG_MGDP_dh"/>
    <property type="match status" value="1"/>
</dbReference>
<dbReference type="PIRSF" id="PIRSF500136">
    <property type="entry name" value="UDP_ManNAc_DH"/>
    <property type="match status" value="1"/>
</dbReference>
<dbReference type="GO" id="GO:0089714">
    <property type="term" value="F:UDP-N-acetyl-D-mannosamine dehydrogenase activity"/>
    <property type="evidence" value="ECO:0007669"/>
    <property type="project" value="UniProtKB-EC"/>
</dbReference>
<dbReference type="NCBIfam" id="TIGR03026">
    <property type="entry name" value="NDP-sugDHase"/>
    <property type="match status" value="1"/>
</dbReference>
<keyword evidence="11" id="KW-1185">Reference proteome</keyword>
<evidence type="ECO:0000256" key="5">
    <source>
        <dbReference type="ARBA" id="ARBA00023027"/>
    </source>
</evidence>
<evidence type="ECO:0000256" key="7">
    <source>
        <dbReference type="ARBA" id="ARBA00049130"/>
    </source>
</evidence>
<dbReference type="EMBL" id="CP096115">
    <property type="protein sequence ID" value="UUX92312.1"/>
    <property type="molecule type" value="Genomic_DNA"/>
</dbReference>
<dbReference type="EC" id="1.1.1.336" evidence="2"/>
<dbReference type="GO" id="GO:0051287">
    <property type="term" value="F:NAD binding"/>
    <property type="evidence" value="ECO:0007669"/>
    <property type="project" value="InterPro"/>
</dbReference>
<dbReference type="InterPro" id="IPR014027">
    <property type="entry name" value="UDP-Glc/GDP-Man_DH_C"/>
</dbReference>
<dbReference type="KEGG" id="mend:L6E24_13385"/>
<evidence type="ECO:0000256" key="1">
    <source>
        <dbReference type="ARBA" id="ARBA00006601"/>
    </source>
</evidence>
<dbReference type="GeneID" id="74308715"/>
<dbReference type="GO" id="GO:0016628">
    <property type="term" value="F:oxidoreductase activity, acting on the CH-CH group of donors, NAD or NADP as acceptor"/>
    <property type="evidence" value="ECO:0007669"/>
    <property type="project" value="InterPro"/>
</dbReference>
<feature type="domain" description="UDP-glucose/GDP-mannose dehydrogenase C-terminal" evidence="9">
    <location>
        <begin position="403"/>
        <end position="505"/>
    </location>
</feature>
<protein>
    <recommendedName>
        <fullName evidence="3">UDP-N-acetyl-D-mannosamine dehydrogenase</fullName>
        <ecNumber evidence="2">1.1.1.336</ecNumber>
    </recommendedName>
    <alternativeName>
        <fullName evidence="6">UDP-ManNAc 6-dehydrogenase</fullName>
    </alternativeName>
</protein>
<dbReference type="InterPro" id="IPR014026">
    <property type="entry name" value="UDP-Glc/GDP-Man_DH_dimer"/>
</dbReference>
<dbReference type="SUPFAM" id="SSF48179">
    <property type="entry name" value="6-phosphogluconate dehydrogenase C-terminal domain-like"/>
    <property type="match status" value="1"/>
</dbReference>
<dbReference type="PIRSF" id="PIRSF000124">
    <property type="entry name" value="UDPglc_GDPman_dh"/>
    <property type="match status" value="1"/>
</dbReference>
<evidence type="ECO:0000313" key="10">
    <source>
        <dbReference type="EMBL" id="UUX92312.1"/>
    </source>
</evidence>
<dbReference type="InterPro" id="IPR008927">
    <property type="entry name" value="6-PGluconate_DH-like_C_sf"/>
</dbReference>
<dbReference type="InterPro" id="IPR036291">
    <property type="entry name" value="NAD(P)-bd_dom_sf"/>
</dbReference>
<organism evidence="10 11">
    <name type="scientific">Methanoplanus endosymbiosus</name>
    <dbReference type="NCBI Taxonomy" id="33865"/>
    <lineage>
        <taxon>Archaea</taxon>
        <taxon>Methanobacteriati</taxon>
        <taxon>Methanobacteriota</taxon>
        <taxon>Stenosarchaea group</taxon>
        <taxon>Methanomicrobia</taxon>
        <taxon>Methanomicrobiales</taxon>
        <taxon>Methanomicrobiaceae</taxon>
        <taxon>Methanoplanus</taxon>
    </lineage>
</organism>
<dbReference type="Gene3D" id="3.40.50.720">
    <property type="entry name" value="NAD(P)-binding Rossmann-like Domain"/>
    <property type="match status" value="2"/>
</dbReference>
<evidence type="ECO:0000256" key="4">
    <source>
        <dbReference type="ARBA" id="ARBA00023002"/>
    </source>
</evidence>
<comment type="catalytic activity">
    <reaction evidence="7">
        <text>UDP-N-acetyl-alpha-D-mannosamine + 2 NAD(+) + H2O = UDP-N-acetyl-alpha-D-mannosaminouronate + 2 NADH + 3 H(+)</text>
        <dbReference type="Rhea" id="RHEA:25780"/>
        <dbReference type="ChEBI" id="CHEBI:15377"/>
        <dbReference type="ChEBI" id="CHEBI:15378"/>
        <dbReference type="ChEBI" id="CHEBI:57540"/>
        <dbReference type="ChEBI" id="CHEBI:57945"/>
        <dbReference type="ChEBI" id="CHEBI:68623"/>
        <dbReference type="ChEBI" id="CHEBI:70731"/>
        <dbReference type="EC" id="1.1.1.336"/>
    </reaction>
</comment>
<comment type="similarity">
    <text evidence="1 8">Belongs to the UDP-glucose/GDP-mannose dehydrogenase family.</text>
</comment>
<dbReference type="PANTHER" id="PTHR43491:SF2">
    <property type="entry name" value="UDP-N-ACETYL-D-MANNOSAMINE DEHYDROGENASE"/>
    <property type="match status" value="1"/>
</dbReference>
<gene>
    <name evidence="10" type="ORF">L6E24_13385</name>
</gene>
<dbReference type="Proteomes" id="UP001060368">
    <property type="component" value="Chromosome"/>
</dbReference>
<keyword evidence="5" id="KW-0520">NAD</keyword>
<dbReference type="PANTHER" id="PTHR43491">
    <property type="entry name" value="UDP-N-ACETYL-D-MANNOSAMINE DEHYDROGENASE"/>
    <property type="match status" value="1"/>
</dbReference>
<dbReference type="Pfam" id="PF03721">
    <property type="entry name" value="UDPG_MGDP_dh_N"/>
    <property type="match status" value="1"/>
</dbReference>
<keyword evidence="4" id="KW-0560">Oxidoreductase</keyword>
<accession>A0A9E7PN19</accession>
<evidence type="ECO:0000256" key="3">
    <source>
        <dbReference type="ARBA" id="ARBA00016796"/>
    </source>
</evidence>
<name>A0A9E7PN19_9EURY</name>
<dbReference type="AlphaFoldDB" id="A0A9E7PN19"/>
<proteinExistence type="inferred from homology"/>
<dbReference type="Pfam" id="PF03720">
    <property type="entry name" value="UDPG_MGDP_dh_C"/>
    <property type="match status" value="1"/>
</dbReference>
<dbReference type="SUPFAM" id="SSF51735">
    <property type="entry name" value="NAD(P)-binding Rossmann-fold domains"/>
    <property type="match status" value="1"/>
</dbReference>
<dbReference type="InterPro" id="IPR028359">
    <property type="entry name" value="UDP_ManNAc/GlcNAc_DH"/>
</dbReference>